<dbReference type="EMBL" id="JAUEDM010000009">
    <property type="protein sequence ID" value="KAK3312235.1"/>
    <property type="molecule type" value="Genomic_DNA"/>
</dbReference>
<dbReference type="PANTHER" id="PTHR24305:SF168">
    <property type="entry name" value="P450, PUTATIVE (EUROFUNG)-RELATED"/>
    <property type="match status" value="1"/>
</dbReference>
<evidence type="ECO:0000256" key="1">
    <source>
        <dbReference type="ARBA" id="ARBA00022617"/>
    </source>
</evidence>
<evidence type="ECO:0000256" key="4">
    <source>
        <dbReference type="PIRSR" id="PIRSR602401-1"/>
    </source>
</evidence>
<keyword evidence="2 4" id="KW-0479">Metal-binding</keyword>
<dbReference type="PANTHER" id="PTHR24305">
    <property type="entry name" value="CYTOCHROME P450"/>
    <property type="match status" value="1"/>
</dbReference>
<keyword evidence="5" id="KW-1133">Transmembrane helix</keyword>
<comment type="caution">
    <text evidence="6">The sequence shown here is derived from an EMBL/GenBank/DDBJ whole genome shotgun (WGS) entry which is preliminary data.</text>
</comment>
<feature type="binding site" description="axial binding residue" evidence="4">
    <location>
        <position position="458"/>
    </location>
    <ligand>
        <name>heme</name>
        <dbReference type="ChEBI" id="CHEBI:30413"/>
    </ligand>
    <ligandPart>
        <name>Fe</name>
        <dbReference type="ChEBI" id="CHEBI:18248"/>
    </ligandPart>
</feature>
<dbReference type="InterPro" id="IPR036396">
    <property type="entry name" value="Cyt_P450_sf"/>
</dbReference>
<evidence type="ECO:0000256" key="2">
    <source>
        <dbReference type="ARBA" id="ARBA00022723"/>
    </source>
</evidence>
<dbReference type="AlphaFoldDB" id="A0AAE0HSU9"/>
<dbReference type="InterPro" id="IPR002401">
    <property type="entry name" value="Cyt_P450_E_grp-I"/>
</dbReference>
<dbReference type="InterPro" id="IPR001128">
    <property type="entry name" value="Cyt_P450"/>
</dbReference>
<comment type="cofactor">
    <cofactor evidence="4">
        <name>heme</name>
        <dbReference type="ChEBI" id="CHEBI:30413"/>
    </cofactor>
</comment>
<dbReference type="CDD" id="cd11060">
    <property type="entry name" value="CYP57A1-like"/>
    <property type="match status" value="1"/>
</dbReference>
<protein>
    <submittedName>
        <fullName evidence="6">Cytochrome P450</fullName>
    </submittedName>
</protein>
<keyword evidence="3 4" id="KW-0408">Iron</keyword>
<dbReference type="Proteomes" id="UP001283341">
    <property type="component" value="Unassembled WGS sequence"/>
</dbReference>
<accession>A0AAE0HSU9</accession>
<evidence type="ECO:0000313" key="6">
    <source>
        <dbReference type="EMBL" id="KAK3312235.1"/>
    </source>
</evidence>
<dbReference type="SUPFAM" id="SSF48264">
    <property type="entry name" value="Cytochrome P450"/>
    <property type="match status" value="1"/>
</dbReference>
<dbReference type="PRINTS" id="PR00463">
    <property type="entry name" value="EP450I"/>
</dbReference>
<dbReference type="PRINTS" id="PR00385">
    <property type="entry name" value="P450"/>
</dbReference>
<name>A0AAE0HSU9_9PEZI</name>
<proteinExistence type="predicted"/>
<keyword evidence="7" id="KW-1185">Reference proteome</keyword>
<feature type="transmembrane region" description="Helical" evidence="5">
    <location>
        <begin position="20"/>
        <end position="38"/>
    </location>
</feature>
<dbReference type="GO" id="GO:0004497">
    <property type="term" value="F:monooxygenase activity"/>
    <property type="evidence" value="ECO:0007669"/>
    <property type="project" value="InterPro"/>
</dbReference>
<keyword evidence="5" id="KW-0812">Transmembrane</keyword>
<dbReference type="Gene3D" id="1.10.630.10">
    <property type="entry name" value="Cytochrome P450"/>
    <property type="match status" value="1"/>
</dbReference>
<evidence type="ECO:0000256" key="3">
    <source>
        <dbReference type="ARBA" id="ARBA00023004"/>
    </source>
</evidence>
<dbReference type="GO" id="GO:0020037">
    <property type="term" value="F:heme binding"/>
    <property type="evidence" value="ECO:0007669"/>
    <property type="project" value="InterPro"/>
</dbReference>
<reference evidence="6" key="2">
    <citation type="submission" date="2023-06" db="EMBL/GenBank/DDBJ databases">
        <authorList>
            <consortium name="Lawrence Berkeley National Laboratory"/>
            <person name="Haridas S."/>
            <person name="Hensen N."/>
            <person name="Bonometti L."/>
            <person name="Westerberg I."/>
            <person name="Brannstrom I.O."/>
            <person name="Guillou S."/>
            <person name="Cros-Aarteil S."/>
            <person name="Calhoun S."/>
            <person name="Kuo A."/>
            <person name="Mondo S."/>
            <person name="Pangilinan J."/>
            <person name="Riley R."/>
            <person name="Labutti K."/>
            <person name="Andreopoulos B."/>
            <person name="Lipzen A."/>
            <person name="Chen C."/>
            <person name="Yanf M."/>
            <person name="Daum C."/>
            <person name="Ng V."/>
            <person name="Clum A."/>
            <person name="Steindorff A."/>
            <person name="Ohm R."/>
            <person name="Martin F."/>
            <person name="Silar P."/>
            <person name="Natvig D."/>
            <person name="Lalanne C."/>
            <person name="Gautier V."/>
            <person name="Ament-Velasquez S.L."/>
            <person name="Kruys A."/>
            <person name="Hutchinson M.I."/>
            <person name="Powell A.J."/>
            <person name="Barry K."/>
            <person name="Miller A.N."/>
            <person name="Grigoriev I.V."/>
            <person name="Debuchy R."/>
            <person name="Gladieux P."/>
            <person name="Thoren M.H."/>
            <person name="Johannesson H."/>
        </authorList>
    </citation>
    <scope>NUCLEOTIDE SEQUENCE</scope>
    <source>
        <strain evidence="6">CBS 118394</strain>
    </source>
</reference>
<gene>
    <name evidence="6" type="ORF">B0H66DRAFT_644505</name>
</gene>
<dbReference type="Pfam" id="PF00067">
    <property type="entry name" value="p450"/>
    <property type="match status" value="1"/>
</dbReference>
<dbReference type="GO" id="GO:0005506">
    <property type="term" value="F:iron ion binding"/>
    <property type="evidence" value="ECO:0007669"/>
    <property type="project" value="InterPro"/>
</dbReference>
<reference evidence="6" key="1">
    <citation type="journal article" date="2023" name="Mol. Phylogenet. Evol.">
        <title>Genome-scale phylogeny and comparative genomics of the fungal order Sordariales.</title>
        <authorList>
            <person name="Hensen N."/>
            <person name="Bonometti L."/>
            <person name="Westerberg I."/>
            <person name="Brannstrom I.O."/>
            <person name="Guillou S."/>
            <person name="Cros-Aarteil S."/>
            <person name="Calhoun S."/>
            <person name="Haridas S."/>
            <person name="Kuo A."/>
            <person name="Mondo S."/>
            <person name="Pangilinan J."/>
            <person name="Riley R."/>
            <person name="LaButti K."/>
            <person name="Andreopoulos B."/>
            <person name="Lipzen A."/>
            <person name="Chen C."/>
            <person name="Yan M."/>
            <person name="Daum C."/>
            <person name="Ng V."/>
            <person name="Clum A."/>
            <person name="Steindorff A."/>
            <person name="Ohm R.A."/>
            <person name="Martin F."/>
            <person name="Silar P."/>
            <person name="Natvig D.O."/>
            <person name="Lalanne C."/>
            <person name="Gautier V."/>
            <person name="Ament-Velasquez S.L."/>
            <person name="Kruys A."/>
            <person name="Hutchinson M.I."/>
            <person name="Powell A.J."/>
            <person name="Barry K."/>
            <person name="Miller A.N."/>
            <person name="Grigoriev I.V."/>
            <person name="Debuchy R."/>
            <person name="Gladieux P."/>
            <person name="Hiltunen Thoren M."/>
            <person name="Johannesson H."/>
        </authorList>
    </citation>
    <scope>NUCLEOTIDE SEQUENCE</scope>
    <source>
        <strain evidence="6">CBS 118394</strain>
    </source>
</reference>
<organism evidence="6 7">
    <name type="scientific">Apodospora peruviana</name>
    <dbReference type="NCBI Taxonomy" id="516989"/>
    <lineage>
        <taxon>Eukaryota</taxon>
        <taxon>Fungi</taxon>
        <taxon>Dikarya</taxon>
        <taxon>Ascomycota</taxon>
        <taxon>Pezizomycotina</taxon>
        <taxon>Sordariomycetes</taxon>
        <taxon>Sordariomycetidae</taxon>
        <taxon>Sordariales</taxon>
        <taxon>Lasiosphaeriaceae</taxon>
        <taxon>Apodospora</taxon>
    </lineage>
</organism>
<dbReference type="InterPro" id="IPR050121">
    <property type="entry name" value="Cytochrome_P450_monoxygenase"/>
</dbReference>
<dbReference type="GO" id="GO:0016705">
    <property type="term" value="F:oxidoreductase activity, acting on paired donors, with incorporation or reduction of molecular oxygen"/>
    <property type="evidence" value="ECO:0007669"/>
    <property type="project" value="InterPro"/>
</dbReference>
<keyword evidence="1 4" id="KW-0349">Heme</keyword>
<evidence type="ECO:0000256" key="5">
    <source>
        <dbReference type="SAM" id="Phobius"/>
    </source>
</evidence>
<sequence>MAFLHLGVMELTTASQGLQVLVLGAGVFIVITIFRYFLTWYRLRHVPGPFLNSLTTLIQLKKVFDGEYHLYLNGLAQKYGPLVRIGPNEVMFSDPDTLRRCSAVRYEYSRGPFFEALRASPNKDHVFSTRDENFHKELRGKMGPGYAGQENGGFERSLDKIIHALIDLIERKYISTDTEYRPIEFSDRASYFTLDVISEIAYGEPFGFLKNDQDMFGYLEQSHKALPFMIVLGTLPGLSNWKDMWPLSLLMPSEKDKFGMGYMLGFATKFIDKRLAPDAKPGRDIIQSFINHGLPRDQLVQEITLQILAGSDTTATAIRMTLLYLIATPPALRRLVREIDDAIAEGKISSDKIITTAQANALPFLQAVVREGLRIFPPATGLVGKEVPKGSGDTVHRYYLPPGTIVGQNIWGICRSKDIFGDDANQFRPERWLTNDEDNLRAMADAQELVFGYGKYQCLGKQLVRMELGKVFVELLRRYDFSVVEATKPVSLRNAATWVTKDLWLKITRRTAGGV</sequence>
<evidence type="ECO:0000313" key="7">
    <source>
        <dbReference type="Proteomes" id="UP001283341"/>
    </source>
</evidence>
<keyword evidence="5" id="KW-0472">Membrane</keyword>